<sequence length="98" mass="11129">MPTRNVVLTDHHEKVIEELVRSGRYQNASEVLREGIRLIERREAADKARLEAFNAAVQAGLDDLEAGRYVEFDNVDDLDAYLERLGEEASERAATRSQ</sequence>
<dbReference type="EMBL" id="CP025611">
    <property type="protein sequence ID" value="AUN29136.1"/>
    <property type="molecule type" value="Genomic_DNA"/>
</dbReference>
<dbReference type="InterPro" id="IPR038296">
    <property type="entry name" value="ParD_sf"/>
</dbReference>
<dbReference type="PANTHER" id="PTHR36582:SF2">
    <property type="entry name" value="ANTITOXIN PARD"/>
    <property type="match status" value="1"/>
</dbReference>
<accession>A0A2K9N9A1</accession>
<dbReference type="InterPro" id="IPR010985">
    <property type="entry name" value="Ribbon_hlx_hlx"/>
</dbReference>
<organism evidence="3 4">
    <name type="scientific">Niveispirillum cyanobacteriorum</name>
    <dbReference type="NCBI Taxonomy" id="1612173"/>
    <lineage>
        <taxon>Bacteria</taxon>
        <taxon>Pseudomonadati</taxon>
        <taxon>Pseudomonadota</taxon>
        <taxon>Alphaproteobacteria</taxon>
        <taxon>Rhodospirillales</taxon>
        <taxon>Azospirillaceae</taxon>
        <taxon>Niveispirillum</taxon>
    </lineage>
</organism>
<dbReference type="InterPro" id="IPR022789">
    <property type="entry name" value="ParD"/>
</dbReference>
<name>A0A2K9N9A1_9PROT</name>
<dbReference type="RefSeq" id="WP_054166101.1">
    <property type="nucleotide sequence ID" value="NZ_BMGN01000004.1"/>
</dbReference>
<dbReference type="PANTHER" id="PTHR36582">
    <property type="entry name" value="ANTITOXIN PARD"/>
    <property type="match status" value="1"/>
</dbReference>
<dbReference type="GO" id="GO:0006355">
    <property type="term" value="P:regulation of DNA-templated transcription"/>
    <property type="evidence" value="ECO:0007669"/>
    <property type="project" value="InterPro"/>
</dbReference>
<keyword evidence="2" id="KW-1277">Toxin-antitoxin system</keyword>
<reference evidence="3 4" key="1">
    <citation type="submission" date="2017-12" db="EMBL/GenBank/DDBJ databases">
        <title>Genomes of bacteria within cyanobacterial aggregates.</title>
        <authorList>
            <person name="Cai H."/>
        </authorList>
    </citation>
    <scope>NUCLEOTIDE SEQUENCE [LARGE SCALE GENOMIC DNA]</scope>
    <source>
        <strain evidence="3 4">TH16</strain>
    </source>
</reference>
<dbReference type="KEGG" id="ncb:C0V82_01895"/>
<dbReference type="Pfam" id="PF03693">
    <property type="entry name" value="ParD_antitoxin"/>
    <property type="match status" value="1"/>
</dbReference>
<proteinExistence type="inferred from homology"/>
<evidence type="ECO:0000256" key="2">
    <source>
        <dbReference type="ARBA" id="ARBA00022649"/>
    </source>
</evidence>
<evidence type="ECO:0000313" key="3">
    <source>
        <dbReference type="EMBL" id="AUN29136.1"/>
    </source>
</evidence>
<keyword evidence="4" id="KW-1185">Reference proteome</keyword>
<dbReference type="OrthoDB" id="9811310at2"/>
<dbReference type="SUPFAM" id="SSF47598">
    <property type="entry name" value="Ribbon-helix-helix"/>
    <property type="match status" value="1"/>
</dbReference>
<protein>
    <submittedName>
        <fullName evidence="3">Type II toxin-antitoxin system ParD family antitoxin</fullName>
    </submittedName>
</protein>
<gene>
    <name evidence="3" type="ORF">C0V82_01895</name>
</gene>
<dbReference type="Gene3D" id="6.10.10.120">
    <property type="entry name" value="Antitoxin ParD1-like"/>
    <property type="match status" value="1"/>
</dbReference>
<comment type="similarity">
    <text evidence="1">Belongs to the ParD antitoxin family.</text>
</comment>
<evidence type="ECO:0000256" key="1">
    <source>
        <dbReference type="ARBA" id="ARBA00008580"/>
    </source>
</evidence>
<evidence type="ECO:0000313" key="4">
    <source>
        <dbReference type="Proteomes" id="UP000234752"/>
    </source>
</evidence>
<dbReference type="Proteomes" id="UP000234752">
    <property type="component" value="Chromosome eg_1"/>
</dbReference>
<dbReference type="AlphaFoldDB" id="A0A2K9N9A1"/>
<dbReference type="NCBIfam" id="TIGR02606">
    <property type="entry name" value="antidote_CC2985"/>
    <property type="match status" value="1"/>
</dbReference>